<protein>
    <submittedName>
        <fullName evidence="1">Uncharacterized protein</fullName>
    </submittedName>
</protein>
<name>A0A2Z6I9H6_9BURK</name>
<reference evidence="1 2" key="1">
    <citation type="journal article" date="2018" name="Int. J. Syst. Evol. Microbiol.">
        <title>Mesosutterella multiformis gen. nov., sp. nov., a member of the family Sutterellaceae and Sutterella megalosphaeroides sp. nov., isolated from human faeces.</title>
        <authorList>
            <person name="Sakamoto M."/>
            <person name="Ikeyama N."/>
            <person name="Kunihiro T."/>
            <person name="Iino T."/>
            <person name="Yuki M."/>
            <person name="Ohkuma M."/>
        </authorList>
    </citation>
    <scope>NUCLEOTIDE SEQUENCE [LARGE SCALE GENOMIC DNA]</scope>
    <source>
        <strain evidence="1 2">6FBBBH3</strain>
    </source>
</reference>
<accession>A0A2Z6I9H6</accession>
<dbReference type="Proteomes" id="UP000271003">
    <property type="component" value="Chromosome"/>
</dbReference>
<proteinExistence type="predicted"/>
<sequence length="193" mass="21633">MSTYASIIANDFEERVEDIRPLVEAILLDSYEMRVPVDETGAVTSAAFDDVVDAMSAGAVCAMYLDYLLDRYQNGWLSRDEAQCFQEALSVVQEDFARESELVNLFCVPLLLKMMSGMARMPVANERGGRYAFYHVFGELRQLVRTIVESQSRLPIGRKPTELELEVALSAVGLAYRSIARTLDTKFGLSTHD</sequence>
<evidence type="ECO:0000313" key="2">
    <source>
        <dbReference type="Proteomes" id="UP000271003"/>
    </source>
</evidence>
<dbReference type="EMBL" id="AP018786">
    <property type="protein sequence ID" value="BBF23153.1"/>
    <property type="molecule type" value="Genomic_DNA"/>
</dbReference>
<organism evidence="1 2">
    <name type="scientific">Sutterella megalosphaeroides</name>
    <dbReference type="NCBI Taxonomy" id="2494234"/>
    <lineage>
        <taxon>Bacteria</taxon>
        <taxon>Pseudomonadati</taxon>
        <taxon>Pseudomonadota</taxon>
        <taxon>Betaproteobacteria</taxon>
        <taxon>Burkholderiales</taxon>
        <taxon>Sutterellaceae</taxon>
        <taxon>Sutterella</taxon>
    </lineage>
</organism>
<keyword evidence="2" id="KW-1185">Reference proteome</keyword>
<dbReference type="AlphaFoldDB" id="A0A2Z6I9H6"/>
<evidence type="ECO:0000313" key="1">
    <source>
        <dbReference type="EMBL" id="BBF23153.1"/>
    </source>
</evidence>
<dbReference type="RefSeq" id="WP_120176787.1">
    <property type="nucleotide sequence ID" value="NZ_AP018786.1"/>
</dbReference>
<gene>
    <name evidence="1" type="ORF">SUTMEG_10440</name>
</gene>
<dbReference type="KEGG" id="sutt:SUTMEG_10440"/>